<evidence type="ECO:0000313" key="2">
    <source>
        <dbReference type="EMBL" id="KAK0715372.1"/>
    </source>
</evidence>
<evidence type="ECO:0000256" key="1">
    <source>
        <dbReference type="SAM" id="MobiDB-lite"/>
    </source>
</evidence>
<dbReference type="EMBL" id="JAUKUA010000004">
    <property type="protein sequence ID" value="KAK0715372.1"/>
    <property type="molecule type" value="Genomic_DNA"/>
</dbReference>
<name>A0AA40DVU3_9PEZI</name>
<gene>
    <name evidence="2" type="ORF">B0H67DRAFT_580579</name>
</gene>
<feature type="region of interest" description="Disordered" evidence="1">
    <location>
        <begin position="42"/>
        <end position="126"/>
    </location>
</feature>
<protein>
    <submittedName>
        <fullName evidence="2">Uncharacterized protein</fullName>
    </submittedName>
</protein>
<feature type="compositionally biased region" description="Acidic residues" evidence="1">
    <location>
        <begin position="73"/>
        <end position="86"/>
    </location>
</feature>
<keyword evidence="3" id="KW-1185">Reference proteome</keyword>
<evidence type="ECO:0000313" key="3">
    <source>
        <dbReference type="Proteomes" id="UP001172102"/>
    </source>
</evidence>
<sequence length="652" mass="72869">MFLPRSFLPLVKLTRFWTDYFFLTDTPYPSLYKEAFRRAVYDSDDEESGNQDAHHGSDDSDEEDLSGQSLDHEELENLDDPSDDEDSHNQDDTSNHESSTEPPDNHGQDEENHSSSSSSSPQRSRSPLLSYNLVFSFNRDVDPTDDTFNLSISLDPNLSYIPLTFCAPNAYDVTIAHDDQAHWHPFVLKWDELEVVSKAVSITFATGKDGRPAEGRNEAETEMHDMYKHPGLPLLFLYRFAPICQGDDVEKIVGMLVKAYQKVLGEAVKDRDLQKLVERVDCRKRGFRWFREGENWWIGKGEDAETAGGVYTYRSREAVKDRKWMNEEWNVLVEEARAVVQGVVGGGGDGEKEDEYRELGKRFAPREQHGLNVWLALREKDRPMPPRAGRYFGLTLDGVLRILDMGRATSSGGSSCIINGRSVSTSDHMSITIYGDLARGKTVIKQMLWWLRAPMATTLRDGSSYGELPLNLADETEDKPDDIYLGICVPDILPDCSWLVGHTLPDSLRTTLESKEVLGETGEVTRPTADGWLTVTTADGGEVGFNFSRFDDEKLQGTGAIALRRVTAQASALLHRLMEASGAVLTPVRLVAKPLSEKVMEISWPPHRIVDAETIHGILSAGAFDLWKKAEGEADVGDDADSDGEASTPQWI</sequence>
<comment type="caution">
    <text evidence="2">The sequence shown here is derived from an EMBL/GenBank/DDBJ whole genome shotgun (WGS) entry which is preliminary data.</text>
</comment>
<accession>A0AA40DVU3</accession>
<proteinExistence type="predicted"/>
<dbReference type="AlphaFoldDB" id="A0AA40DVU3"/>
<organism evidence="2 3">
    <name type="scientific">Lasiosphaeris hirsuta</name>
    <dbReference type="NCBI Taxonomy" id="260670"/>
    <lineage>
        <taxon>Eukaryota</taxon>
        <taxon>Fungi</taxon>
        <taxon>Dikarya</taxon>
        <taxon>Ascomycota</taxon>
        <taxon>Pezizomycotina</taxon>
        <taxon>Sordariomycetes</taxon>
        <taxon>Sordariomycetidae</taxon>
        <taxon>Sordariales</taxon>
        <taxon>Lasiosphaeriaceae</taxon>
        <taxon>Lasiosphaeris</taxon>
    </lineage>
</organism>
<dbReference type="Proteomes" id="UP001172102">
    <property type="component" value="Unassembled WGS sequence"/>
</dbReference>
<feature type="compositionally biased region" description="Basic and acidic residues" evidence="1">
    <location>
        <begin position="87"/>
        <end position="113"/>
    </location>
</feature>
<reference evidence="2" key="1">
    <citation type="submission" date="2023-06" db="EMBL/GenBank/DDBJ databases">
        <title>Genome-scale phylogeny and comparative genomics of the fungal order Sordariales.</title>
        <authorList>
            <consortium name="Lawrence Berkeley National Laboratory"/>
            <person name="Hensen N."/>
            <person name="Bonometti L."/>
            <person name="Westerberg I."/>
            <person name="Brannstrom I.O."/>
            <person name="Guillou S."/>
            <person name="Cros-Aarteil S."/>
            <person name="Calhoun S."/>
            <person name="Haridas S."/>
            <person name="Kuo A."/>
            <person name="Mondo S."/>
            <person name="Pangilinan J."/>
            <person name="Riley R."/>
            <person name="Labutti K."/>
            <person name="Andreopoulos B."/>
            <person name="Lipzen A."/>
            <person name="Chen C."/>
            <person name="Yanf M."/>
            <person name="Daum C."/>
            <person name="Ng V."/>
            <person name="Clum A."/>
            <person name="Steindorff A."/>
            <person name="Ohm R."/>
            <person name="Martin F."/>
            <person name="Silar P."/>
            <person name="Natvig D."/>
            <person name="Lalanne C."/>
            <person name="Gautier V."/>
            <person name="Ament-Velasquez S.L."/>
            <person name="Kruys A."/>
            <person name="Hutchinson M.I."/>
            <person name="Powell A.J."/>
            <person name="Barry K."/>
            <person name="Miller A.N."/>
            <person name="Grigoriev I.V."/>
            <person name="Debuchy R."/>
            <person name="Gladieux P."/>
            <person name="Thoren M.H."/>
            <person name="Johannesson H."/>
        </authorList>
    </citation>
    <scope>NUCLEOTIDE SEQUENCE</scope>
    <source>
        <strain evidence="2">SMH4607-1</strain>
    </source>
</reference>
<feature type="compositionally biased region" description="Low complexity" evidence="1">
    <location>
        <begin position="114"/>
        <end position="126"/>
    </location>
</feature>